<dbReference type="Pfam" id="PF07715">
    <property type="entry name" value="Plug"/>
    <property type="match status" value="1"/>
</dbReference>
<evidence type="ECO:0000313" key="14">
    <source>
        <dbReference type="EMBL" id="RHM37933.1"/>
    </source>
</evidence>
<evidence type="ECO:0000256" key="7">
    <source>
        <dbReference type="ARBA" id="ARBA00023237"/>
    </source>
</evidence>
<evidence type="ECO:0000256" key="2">
    <source>
        <dbReference type="ARBA" id="ARBA00022448"/>
    </source>
</evidence>
<comment type="caution">
    <text evidence="14">The sequence shown here is derived from an EMBL/GenBank/DDBJ whole genome shotgun (WGS) entry which is preliminary data.</text>
</comment>
<evidence type="ECO:0000256" key="9">
    <source>
        <dbReference type="RuleBase" id="RU003357"/>
    </source>
</evidence>
<keyword evidence="14" id="KW-0675">Receptor</keyword>
<evidence type="ECO:0000259" key="13">
    <source>
        <dbReference type="Pfam" id="PF07715"/>
    </source>
</evidence>
<evidence type="ECO:0000256" key="10">
    <source>
        <dbReference type="SAM" id="MobiDB-lite"/>
    </source>
</evidence>
<reference evidence="14 15" key="1">
    <citation type="submission" date="2018-08" db="EMBL/GenBank/DDBJ databases">
        <title>A genome reference for cultivated species of the human gut microbiota.</title>
        <authorList>
            <person name="Zou Y."/>
            <person name="Xue W."/>
            <person name="Luo G."/>
        </authorList>
    </citation>
    <scope>NUCLEOTIDE SEQUENCE [LARGE SCALE GENOMIC DNA]</scope>
    <source>
        <strain evidence="14 15">AF34-33</strain>
    </source>
</reference>
<accession>A0A415Q8X5</accession>
<dbReference type="AlphaFoldDB" id="A0A415Q8X5"/>
<feature type="domain" description="TonB-dependent receptor plug" evidence="13">
    <location>
        <begin position="156"/>
        <end position="277"/>
    </location>
</feature>
<keyword evidence="4 8" id="KW-0812">Transmembrane</keyword>
<evidence type="ECO:0000256" key="5">
    <source>
        <dbReference type="ARBA" id="ARBA00023077"/>
    </source>
</evidence>
<dbReference type="Proteomes" id="UP000286038">
    <property type="component" value="Unassembled WGS sequence"/>
</dbReference>
<dbReference type="Pfam" id="PF13715">
    <property type="entry name" value="CarbopepD_reg_2"/>
    <property type="match status" value="1"/>
</dbReference>
<evidence type="ECO:0000256" key="11">
    <source>
        <dbReference type="SAM" id="Phobius"/>
    </source>
</evidence>
<evidence type="ECO:0000313" key="15">
    <source>
        <dbReference type="Proteomes" id="UP000286038"/>
    </source>
</evidence>
<dbReference type="Gene3D" id="2.40.170.20">
    <property type="entry name" value="TonB-dependent receptor, beta-barrel domain"/>
    <property type="match status" value="1"/>
</dbReference>
<keyword evidence="5 9" id="KW-0798">TonB box</keyword>
<dbReference type="Gene3D" id="2.170.130.10">
    <property type="entry name" value="TonB-dependent receptor, plug domain"/>
    <property type="match status" value="1"/>
</dbReference>
<dbReference type="PROSITE" id="PS52016">
    <property type="entry name" value="TONB_DEPENDENT_REC_3"/>
    <property type="match status" value="1"/>
</dbReference>
<keyword evidence="7 8" id="KW-0998">Cell outer membrane</keyword>
<dbReference type="EMBL" id="QRPV01000050">
    <property type="protein sequence ID" value="RHM37933.1"/>
    <property type="molecule type" value="Genomic_DNA"/>
</dbReference>
<sequence>MKKNLESEAGKKKLPVKKRPGQPKPPLVYVLVLCKMLVLPLLCCLSLFASAAVSRDTAVIKEHVVKGIVTDEKKEPMPGVTVILEGTTVGVTTNGKGEFELRLPKGEGTLVFSFVGYKTVKKQIPLDNRIVQVCMIEDVSTLDEVTVVAYGEQSRRNVVGAMSTVTSEDLKDIPSPSLANLLQGRVAGMNVVNMTGSPGGGGISVSIRGFNSLSIESTRRFSDPLWVIDGVPMLSFTSPVTGTNTLSEIDPSDIESVQVLKDAASAAIYGSRAANGVILVTTKKGKLNQRARVSVNVSRTFVFNPALPDLTGGHAERLHRTEALKNFAQSYYNPETNTYQFVGSYREAYDRNLHYNLFWNMGDGLDIPALQDSLNPFYNNSTNLFDYYFQTAKVTDANVQLNGGSTGIAYNVGIGYYDESGVLKHSGFSRIKLLGNFLMQPFKGMESNFRVYLARTGRKRANRMMTYGDFTGGEELEQIPEELLATSTLMPGKGNLSFDETIKRFDGIKEKNESYRLRVSFDLGYEIIEGLKIKSSVSADYSQQNQNLFIPSNLDDHGESYSSGQITRNLMLLNENLLTYKRVFVEKHSVDFLAGLSFQVDEAQSLSAWGRGSSSDLIHYISWTGNVYDTKDNRVLKDALSDKSRSTMVGVFGRVNYNYSQKYYFSVTLRRDASSKFGEKVRWGTFPSYALAWTFSEEGFMDFTRGFLDYGKLRVSYGKSGRQFDQPYIALGQLSVDDPLLGNPTVIPNYRLGLMNRNLTWEETDQYDFGLDLDMLDHRLSVTLDYYYRYTDKLIYPVRLPGNYSGYIQQWRNAYAISNEGLELEVKYDLARGDKFNWDISFNIARNWNRLEKSENDRDLYTENSINNVSVIGKPLNGIYVLKTRGIYQDASEVPAIYKDGKYTQLGSGVQYYRPGDREIVDMDGDGKINSGGLDDRVYAGSPLPLASGGITTSLSWKGFDLNMLFNYVISRHILNAGRGASVGTSLGLFASDVVKPVFEDLSAVTFWKKPGDKTDYPANRLENGLSNFATNISANVENVSFIKLKTVTLGYTLPGTVRKKIGFGVRVFVSAENLFTVTNYSGADPESVDVVTGIDYLGNYPLSKRVTLGLTLNL</sequence>
<dbReference type="InterPro" id="IPR000531">
    <property type="entry name" value="Beta-barrel_TonB"/>
</dbReference>
<keyword evidence="11" id="KW-1133">Transmembrane helix</keyword>
<dbReference type="SUPFAM" id="SSF56935">
    <property type="entry name" value="Porins"/>
    <property type="match status" value="1"/>
</dbReference>
<dbReference type="Pfam" id="PF00593">
    <property type="entry name" value="TonB_dep_Rec_b-barrel"/>
    <property type="match status" value="1"/>
</dbReference>
<evidence type="ECO:0000256" key="8">
    <source>
        <dbReference type="PROSITE-ProRule" id="PRU01360"/>
    </source>
</evidence>
<evidence type="ECO:0000259" key="12">
    <source>
        <dbReference type="Pfam" id="PF00593"/>
    </source>
</evidence>
<protein>
    <submittedName>
        <fullName evidence="14">TonB-dependent receptor</fullName>
    </submittedName>
</protein>
<evidence type="ECO:0000256" key="3">
    <source>
        <dbReference type="ARBA" id="ARBA00022452"/>
    </source>
</evidence>
<keyword evidence="6 8" id="KW-0472">Membrane</keyword>
<evidence type="ECO:0000256" key="4">
    <source>
        <dbReference type="ARBA" id="ARBA00022692"/>
    </source>
</evidence>
<dbReference type="InterPro" id="IPR008969">
    <property type="entry name" value="CarboxyPept-like_regulatory"/>
</dbReference>
<comment type="subcellular location">
    <subcellularLocation>
        <location evidence="1 8">Cell outer membrane</location>
        <topology evidence="1 8">Multi-pass membrane protein</topology>
    </subcellularLocation>
</comment>
<dbReference type="NCBIfam" id="TIGR04056">
    <property type="entry name" value="OMP_RagA_SusC"/>
    <property type="match status" value="1"/>
</dbReference>
<dbReference type="GO" id="GO:0009279">
    <property type="term" value="C:cell outer membrane"/>
    <property type="evidence" value="ECO:0007669"/>
    <property type="project" value="UniProtKB-SubCell"/>
</dbReference>
<dbReference type="RefSeq" id="WP_118451138.1">
    <property type="nucleotide sequence ID" value="NZ_CABJDM010000050.1"/>
</dbReference>
<proteinExistence type="inferred from homology"/>
<dbReference type="SUPFAM" id="SSF49464">
    <property type="entry name" value="Carboxypeptidase regulatory domain-like"/>
    <property type="match status" value="1"/>
</dbReference>
<evidence type="ECO:0000256" key="6">
    <source>
        <dbReference type="ARBA" id="ARBA00023136"/>
    </source>
</evidence>
<dbReference type="InterPro" id="IPR039426">
    <property type="entry name" value="TonB-dep_rcpt-like"/>
</dbReference>
<feature type="transmembrane region" description="Helical" evidence="11">
    <location>
        <begin position="27"/>
        <end position="49"/>
    </location>
</feature>
<dbReference type="InterPro" id="IPR036942">
    <property type="entry name" value="Beta-barrel_TonB_sf"/>
</dbReference>
<dbReference type="Gene3D" id="2.60.40.1120">
    <property type="entry name" value="Carboxypeptidase-like, regulatory domain"/>
    <property type="match status" value="1"/>
</dbReference>
<feature type="region of interest" description="Disordered" evidence="10">
    <location>
        <begin position="1"/>
        <end position="20"/>
    </location>
</feature>
<dbReference type="InterPro" id="IPR037066">
    <property type="entry name" value="Plug_dom_sf"/>
</dbReference>
<feature type="compositionally biased region" description="Basic and acidic residues" evidence="10">
    <location>
        <begin position="1"/>
        <end position="11"/>
    </location>
</feature>
<name>A0A415Q8X5_9BACT</name>
<dbReference type="InterPro" id="IPR023997">
    <property type="entry name" value="TonB-dep_OMP_SusC/RagA_CS"/>
</dbReference>
<dbReference type="NCBIfam" id="TIGR04057">
    <property type="entry name" value="SusC_RagA_signa"/>
    <property type="match status" value="1"/>
</dbReference>
<keyword evidence="2 8" id="KW-0813">Transport</keyword>
<organism evidence="14 15">
    <name type="scientific">Butyricimonas virosa</name>
    <dbReference type="NCBI Taxonomy" id="544645"/>
    <lineage>
        <taxon>Bacteria</taxon>
        <taxon>Pseudomonadati</taxon>
        <taxon>Bacteroidota</taxon>
        <taxon>Bacteroidia</taxon>
        <taxon>Bacteroidales</taxon>
        <taxon>Odoribacteraceae</taxon>
        <taxon>Butyricimonas</taxon>
    </lineage>
</organism>
<dbReference type="InterPro" id="IPR023996">
    <property type="entry name" value="TonB-dep_OMP_SusC/RagA"/>
</dbReference>
<gene>
    <name evidence="14" type="ORF">DWZ68_18195</name>
</gene>
<feature type="domain" description="TonB-dependent receptor-like beta-barrel" evidence="12">
    <location>
        <begin position="504"/>
        <end position="925"/>
    </location>
</feature>
<keyword evidence="3 8" id="KW-1134">Transmembrane beta strand</keyword>
<comment type="similarity">
    <text evidence="8 9">Belongs to the TonB-dependent receptor family.</text>
</comment>
<evidence type="ECO:0000256" key="1">
    <source>
        <dbReference type="ARBA" id="ARBA00004571"/>
    </source>
</evidence>
<dbReference type="InterPro" id="IPR012910">
    <property type="entry name" value="Plug_dom"/>
</dbReference>